<dbReference type="Proteomes" id="UP000325684">
    <property type="component" value="Unassembled WGS sequence"/>
</dbReference>
<dbReference type="AlphaFoldDB" id="A0A5N3PDT5"/>
<keyword evidence="3" id="KW-1185">Reference proteome</keyword>
<sequence length="166" mass="18015">MNRLPAAIVALFLTLPAGAANGASLSDTLWHCSRASDQSRFVIVFHADGGVGGGEIQNGAVSPYLFDTSRAPAGRWRGSWEEREGRFRWTFPDQRLVITGRIDSSRQATRLVGSEQRADVTATIACRRLRRLPPMGSGFVIPTDGQFMEAESGESVLKVPARSSLP</sequence>
<comment type="caution">
    <text evidence="2">The sequence shown here is derived from an EMBL/GenBank/DDBJ whole genome shotgun (WGS) entry which is preliminary data.</text>
</comment>
<accession>A0A5N3PDT5</accession>
<organism evidence="2 3">
    <name type="scientific">Microvirga brassicacearum</name>
    <dbReference type="NCBI Taxonomy" id="2580413"/>
    <lineage>
        <taxon>Bacteria</taxon>
        <taxon>Pseudomonadati</taxon>
        <taxon>Pseudomonadota</taxon>
        <taxon>Alphaproteobacteria</taxon>
        <taxon>Hyphomicrobiales</taxon>
        <taxon>Methylobacteriaceae</taxon>
        <taxon>Microvirga</taxon>
    </lineage>
</organism>
<reference evidence="2 3" key="1">
    <citation type="journal article" date="2019" name="Microorganisms">
        <title>Genome Insights into the Novel Species Microvirga brassicacearum, a Rapeseed Endophyte with Biotechnological Potential.</title>
        <authorList>
            <person name="Jimenez-Gomez A."/>
            <person name="Saati-Santamaria Z."/>
            <person name="Igual J.M."/>
            <person name="Rivas R."/>
            <person name="Mateos P.F."/>
            <person name="Garcia-Fraile P."/>
        </authorList>
    </citation>
    <scope>NUCLEOTIDE SEQUENCE [LARGE SCALE GENOMIC DNA]</scope>
    <source>
        <strain evidence="2 3">CDVBN77</strain>
    </source>
</reference>
<proteinExistence type="predicted"/>
<keyword evidence="1" id="KW-0732">Signal</keyword>
<evidence type="ECO:0000313" key="3">
    <source>
        <dbReference type="Proteomes" id="UP000325684"/>
    </source>
</evidence>
<protein>
    <submittedName>
        <fullName evidence="2">Uncharacterized protein</fullName>
    </submittedName>
</protein>
<gene>
    <name evidence="2" type="ORF">FEZ63_07575</name>
</gene>
<evidence type="ECO:0000313" key="2">
    <source>
        <dbReference type="EMBL" id="KAB0267863.1"/>
    </source>
</evidence>
<evidence type="ECO:0000256" key="1">
    <source>
        <dbReference type="SAM" id="SignalP"/>
    </source>
</evidence>
<feature type="signal peptide" evidence="1">
    <location>
        <begin position="1"/>
        <end position="19"/>
    </location>
</feature>
<dbReference type="OrthoDB" id="8018119at2"/>
<feature type="chain" id="PRO_5024276882" evidence="1">
    <location>
        <begin position="20"/>
        <end position="166"/>
    </location>
</feature>
<dbReference type="RefSeq" id="WP_150943030.1">
    <property type="nucleotide sequence ID" value="NZ_VCMV01000012.1"/>
</dbReference>
<dbReference type="EMBL" id="VCMV01000012">
    <property type="protein sequence ID" value="KAB0267863.1"/>
    <property type="molecule type" value="Genomic_DNA"/>
</dbReference>
<name>A0A5N3PDT5_9HYPH</name>